<feature type="domain" description="SUN" evidence="7">
    <location>
        <begin position="186"/>
        <end position="346"/>
    </location>
</feature>
<evidence type="ECO:0000256" key="2">
    <source>
        <dbReference type="ARBA" id="ARBA00022692"/>
    </source>
</evidence>
<accession>A0AAE1MF44</accession>
<dbReference type="InterPro" id="IPR008979">
    <property type="entry name" value="Galactose-bd-like_sf"/>
</dbReference>
<feature type="transmembrane region" description="Helical" evidence="6">
    <location>
        <begin position="557"/>
        <end position="579"/>
    </location>
</feature>
<keyword evidence="3 6" id="KW-1133">Transmembrane helix</keyword>
<evidence type="ECO:0000313" key="8">
    <source>
        <dbReference type="EMBL" id="KAK4262915.1"/>
    </source>
</evidence>
<dbReference type="InterPro" id="IPR045120">
    <property type="entry name" value="Suco/Slp1-like"/>
</dbReference>
<evidence type="ECO:0000259" key="7">
    <source>
        <dbReference type="PROSITE" id="PS51469"/>
    </source>
</evidence>
<evidence type="ECO:0000256" key="3">
    <source>
        <dbReference type="ARBA" id="ARBA00022989"/>
    </source>
</evidence>
<dbReference type="Pfam" id="PF07738">
    <property type="entry name" value="Sad1_UNC"/>
    <property type="match status" value="1"/>
</dbReference>
<feature type="transmembrane region" description="Helical" evidence="6">
    <location>
        <begin position="591"/>
        <end position="607"/>
    </location>
</feature>
<name>A0AAE1MF44_9FABA</name>
<dbReference type="GO" id="GO:0005737">
    <property type="term" value="C:cytoplasm"/>
    <property type="evidence" value="ECO:0007669"/>
    <property type="project" value="TreeGrafter"/>
</dbReference>
<evidence type="ECO:0000256" key="5">
    <source>
        <dbReference type="SAM" id="Coils"/>
    </source>
</evidence>
<evidence type="ECO:0000256" key="4">
    <source>
        <dbReference type="ARBA" id="ARBA00023136"/>
    </source>
</evidence>
<keyword evidence="4 6" id="KW-0472">Membrane</keyword>
<comment type="subcellular location">
    <subcellularLocation>
        <location evidence="1">Membrane</location>
    </subcellularLocation>
</comment>
<proteinExistence type="predicted"/>
<organism evidence="8 9">
    <name type="scientific">Acacia crassicarpa</name>
    <name type="common">northern wattle</name>
    <dbReference type="NCBI Taxonomy" id="499986"/>
    <lineage>
        <taxon>Eukaryota</taxon>
        <taxon>Viridiplantae</taxon>
        <taxon>Streptophyta</taxon>
        <taxon>Embryophyta</taxon>
        <taxon>Tracheophyta</taxon>
        <taxon>Spermatophyta</taxon>
        <taxon>Magnoliopsida</taxon>
        <taxon>eudicotyledons</taxon>
        <taxon>Gunneridae</taxon>
        <taxon>Pentapetalae</taxon>
        <taxon>rosids</taxon>
        <taxon>fabids</taxon>
        <taxon>Fabales</taxon>
        <taxon>Fabaceae</taxon>
        <taxon>Caesalpinioideae</taxon>
        <taxon>mimosoid clade</taxon>
        <taxon>Acacieae</taxon>
        <taxon>Acacia</taxon>
    </lineage>
</organism>
<dbReference type="PROSITE" id="PS51469">
    <property type="entry name" value="SUN"/>
    <property type="match status" value="1"/>
</dbReference>
<dbReference type="Gene3D" id="2.60.120.260">
    <property type="entry name" value="Galactose-binding domain-like"/>
    <property type="match status" value="1"/>
</dbReference>
<dbReference type="EMBL" id="JAWXYG010000009">
    <property type="protein sequence ID" value="KAK4262915.1"/>
    <property type="molecule type" value="Genomic_DNA"/>
</dbReference>
<dbReference type="InterPro" id="IPR012919">
    <property type="entry name" value="SUN_dom"/>
</dbReference>
<dbReference type="SUPFAM" id="SSF49785">
    <property type="entry name" value="Galactose-binding domain-like"/>
    <property type="match status" value="1"/>
</dbReference>
<dbReference type="PANTHER" id="PTHR12953:SF3">
    <property type="entry name" value="SUN DOMAIN-CONTAINING PROTEIN 5"/>
    <property type="match status" value="1"/>
</dbReference>
<reference evidence="8" key="1">
    <citation type="submission" date="2023-10" db="EMBL/GenBank/DDBJ databases">
        <title>Chromosome-level genome of the transformable northern wattle, Acacia crassicarpa.</title>
        <authorList>
            <person name="Massaro I."/>
            <person name="Sinha N.R."/>
            <person name="Poethig S."/>
            <person name="Leichty A.R."/>
        </authorList>
    </citation>
    <scope>NUCLEOTIDE SEQUENCE</scope>
    <source>
        <strain evidence="8">Acra3RX</strain>
        <tissue evidence="8">Leaf</tissue>
    </source>
</reference>
<evidence type="ECO:0000256" key="6">
    <source>
        <dbReference type="SAM" id="Phobius"/>
    </source>
</evidence>
<dbReference type="PANTHER" id="PTHR12953">
    <property type="entry name" value="MEMBRANE PROTEIN CH1 RELATED"/>
    <property type="match status" value="1"/>
</dbReference>
<feature type="coiled-coil region" evidence="5">
    <location>
        <begin position="447"/>
        <end position="513"/>
    </location>
</feature>
<comment type="caution">
    <text evidence="8">The sequence shown here is derived from an EMBL/GenBank/DDBJ whole genome shotgun (WGS) entry which is preliminary data.</text>
</comment>
<keyword evidence="5" id="KW-0175">Coiled coil</keyword>
<evidence type="ECO:0000256" key="1">
    <source>
        <dbReference type="ARBA" id="ARBA00004370"/>
    </source>
</evidence>
<sequence>MNSQPPPPAIQTHSFFRFKCPNHKDNMRSFYELSLSLLLSLWCFLFLFYSKPGLGHANGGKLPPDNRNRPWPILSLINDQISNLAYSFVTNRSYVYKHAALFELSVSSSTDKPRSSNQKPANPIYSFPDTTTLEQVFLKVLGNSALVCNVQPLEDIKLGPEQASDVKDHPSFLDYDKFQNATGQREGSMKPKLLNNTRRLEPDGSEFNFASESKGAKVVAYNKEAKGASNIIGKDHDKYLRNPCSVAGKFVVIELVEETLIDSVKIANFEHYSSNFKKFELSGCLSYPCESWDLLGNFVAANVKQAQIFTLPEPKWVRYLNLSLLSHYGSEFYCTLSVVEVYGINAIERMLEDLIVATGPPVPSKLPEHNSSDVPALKLESGQIDRKGKEIESEKDGMASETLSNDTQKLEEGVIKNPVVVNKIPQLPDPVIEFKQLNGRVAGDVVLKILMQKVKSMELNLSGLEELIKELNRRQSEAIPNLEKDLSRLSEYIEKSKLEIEDLRQRSTNAEKGVTEVESWKDAILSQVNALVRENSVLRLDVQKSASDQANLETKELAVLVVSLIFLCLAILRIVLVGAYNYGKEHQTSRGWITLLICCSVTLFILLF</sequence>
<dbReference type="GO" id="GO:0034975">
    <property type="term" value="P:protein folding in endoplasmic reticulum"/>
    <property type="evidence" value="ECO:0007669"/>
    <property type="project" value="TreeGrafter"/>
</dbReference>
<evidence type="ECO:0000313" key="9">
    <source>
        <dbReference type="Proteomes" id="UP001293593"/>
    </source>
</evidence>
<gene>
    <name evidence="8" type="ORF">QN277_028406</name>
</gene>
<protein>
    <recommendedName>
        <fullName evidence="7">SUN domain-containing protein</fullName>
    </recommendedName>
</protein>
<dbReference type="GO" id="GO:0016020">
    <property type="term" value="C:membrane"/>
    <property type="evidence" value="ECO:0007669"/>
    <property type="project" value="UniProtKB-SubCell"/>
</dbReference>
<dbReference type="Proteomes" id="UP001293593">
    <property type="component" value="Unassembled WGS sequence"/>
</dbReference>
<keyword evidence="2 6" id="KW-0812">Transmembrane</keyword>
<dbReference type="AlphaFoldDB" id="A0AAE1MF44"/>
<keyword evidence="9" id="KW-1185">Reference proteome</keyword>